<keyword evidence="1" id="KW-0433">Leucine-rich repeat</keyword>
<gene>
    <name evidence="4" type="ORF">FA09DRAFT_335700</name>
</gene>
<evidence type="ECO:0000256" key="1">
    <source>
        <dbReference type="ARBA" id="ARBA00022614"/>
    </source>
</evidence>
<dbReference type="GO" id="GO:0005737">
    <property type="term" value="C:cytoplasm"/>
    <property type="evidence" value="ECO:0007669"/>
    <property type="project" value="TreeGrafter"/>
</dbReference>
<dbReference type="RefSeq" id="XP_025601336.1">
    <property type="nucleotide sequence ID" value="XM_025743785.1"/>
</dbReference>
<evidence type="ECO:0000313" key="5">
    <source>
        <dbReference type="Proteomes" id="UP000245946"/>
    </source>
</evidence>
<feature type="compositionally biased region" description="Low complexity" evidence="3">
    <location>
        <begin position="17"/>
        <end position="40"/>
    </location>
</feature>
<feature type="compositionally biased region" description="Basic and acidic residues" evidence="3">
    <location>
        <begin position="447"/>
        <end position="459"/>
    </location>
</feature>
<dbReference type="PANTHER" id="PTHR48051:SF1">
    <property type="entry name" value="RAS SUPPRESSOR PROTEIN 1"/>
    <property type="match status" value="1"/>
</dbReference>
<name>A0A316ZH08_9BASI</name>
<evidence type="ECO:0000256" key="3">
    <source>
        <dbReference type="SAM" id="MobiDB-lite"/>
    </source>
</evidence>
<protein>
    <submittedName>
        <fullName evidence="4">L domain-like protein</fullName>
    </submittedName>
</protein>
<feature type="compositionally biased region" description="Polar residues" evidence="3">
    <location>
        <begin position="515"/>
        <end position="528"/>
    </location>
</feature>
<dbReference type="Gene3D" id="3.80.10.10">
    <property type="entry name" value="Ribonuclease Inhibitor"/>
    <property type="match status" value="2"/>
</dbReference>
<feature type="compositionally biased region" description="Low complexity" evidence="3">
    <location>
        <begin position="558"/>
        <end position="577"/>
    </location>
</feature>
<dbReference type="InterPro" id="IPR032675">
    <property type="entry name" value="LRR_dom_sf"/>
</dbReference>
<dbReference type="SUPFAM" id="SSF52058">
    <property type="entry name" value="L domain-like"/>
    <property type="match status" value="1"/>
</dbReference>
<dbReference type="GeneID" id="37271329"/>
<keyword evidence="5" id="KW-1185">Reference proteome</keyword>
<dbReference type="InterPro" id="IPR001611">
    <property type="entry name" value="Leu-rich_rpt"/>
</dbReference>
<feature type="compositionally biased region" description="Basic and acidic residues" evidence="3">
    <location>
        <begin position="581"/>
        <end position="592"/>
    </location>
</feature>
<feature type="region of interest" description="Disordered" evidence="3">
    <location>
        <begin position="17"/>
        <end position="47"/>
    </location>
</feature>
<dbReference type="Proteomes" id="UP000245946">
    <property type="component" value="Unassembled WGS sequence"/>
</dbReference>
<evidence type="ECO:0000313" key="4">
    <source>
        <dbReference type="EMBL" id="PWO01058.1"/>
    </source>
</evidence>
<sequence>MSAAVKAAIAARRKALAQQQQSIGSASPAGSPPASGTASPELSLSASNSAPDLDELALAQAPLSALLNKAAVTGRANLAARHPALAQLPPQLWDLLSADPPAWRSSSTRPWFERPELSVLNASNNELRQCSERIDEFAALARLDLHNNRLPVVPRQLSHLACLTSLHLAGNLLTEFPLPLLALDTLVELDLSSNRIEYLWQAEDVAESRAELTAWRKEQGPNELGGVWAGLDAPASPTKRDRRRTPIDLTRPMAGLKVLRLGNNRLANDALGLDSDAHLPLPLGLTELDLSDNFIRGPLPLHFFARLDSLQVLDIGGNGISSQVFELQSTGGSDVAAPESVFPSLKTLDVHRCDIDDLQPLEAVFGSPRTIAHGEKPHLAGADVSSPLAGVRARQLISAARRRPEETSNGSLYVVLEGNPLREEGFRRKRGGGAARSVSAGVMAAVEKGDPAPNKRADIDANGQTSGAAQSPAPPRRAPAQQAPVNEWAPLGSSSAPPPRKTPQARIAPPRAGPSISQRPAVTATASNDDAFGPLGGAKPNAAAPVNGAAHDAPKFAPSPTKAARATPPAAPEWEAPMSEGQKRRLRAEQARAAEAASSGSTPDAQEHPQPAADAEPATVSAPPQPPVKVAAAAAAAQSPRKRGAAAWESSGALW</sequence>
<feature type="compositionally biased region" description="Low complexity" evidence="3">
    <location>
        <begin position="628"/>
        <end position="639"/>
    </location>
</feature>
<dbReference type="STRING" id="58919.A0A316ZH08"/>
<proteinExistence type="predicted"/>
<organism evidence="4 5">
    <name type="scientific">Tilletiopsis washingtonensis</name>
    <dbReference type="NCBI Taxonomy" id="58919"/>
    <lineage>
        <taxon>Eukaryota</taxon>
        <taxon>Fungi</taxon>
        <taxon>Dikarya</taxon>
        <taxon>Basidiomycota</taxon>
        <taxon>Ustilaginomycotina</taxon>
        <taxon>Exobasidiomycetes</taxon>
        <taxon>Entylomatales</taxon>
        <taxon>Entylomatales incertae sedis</taxon>
        <taxon>Tilletiopsis</taxon>
    </lineage>
</organism>
<dbReference type="PANTHER" id="PTHR48051">
    <property type="match status" value="1"/>
</dbReference>
<accession>A0A316ZH08</accession>
<dbReference type="InterPro" id="IPR050216">
    <property type="entry name" value="LRR_domain-containing"/>
</dbReference>
<keyword evidence="2" id="KW-0677">Repeat</keyword>
<reference evidence="4 5" key="1">
    <citation type="journal article" date="2018" name="Mol. Biol. Evol.">
        <title>Broad Genomic Sampling Reveals a Smut Pathogenic Ancestry of the Fungal Clade Ustilaginomycotina.</title>
        <authorList>
            <person name="Kijpornyongpan T."/>
            <person name="Mondo S.J."/>
            <person name="Barry K."/>
            <person name="Sandor L."/>
            <person name="Lee J."/>
            <person name="Lipzen A."/>
            <person name="Pangilinan J."/>
            <person name="LaButti K."/>
            <person name="Hainaut M."/>
            <person name="Henrissat B."/>
            <person name="Grigoriev I.V."/>
            <person name="Spatafora J.W."/>
            <person name="Aime M.C."/>
        </authorList>
    </citation>
    <scope>NUCLEOTIDE SEQUENCE [LARGE SCALE GENOMIC DNA]</scope>
    <source>
        <strain evidence="4 5">MCA 4186</strain>
    </source>
</reference>
<dbReference type="EMBL" id="KZ819283">
    <property type="protein sequence ID" value="PWO01058.1"/>
    <property type="molecule type" value="Genomic_DNA"/>
</dbReference>
<dbReference type="OrthoDB" id="411372at2759"/>
<dbReference type="Pfam" id="PF00560">
    <property type="entry name" value="LRR_1"/>
    <property type="match status" value="1"/>
</dbReference>
<dbReference type="AlphaFoldDB" id="A0A316ZH08"/>
<evidence type="ECO:0000256" key="2">
    <source>
        <dbReference type="ARBA" id="ARBA00022737"/>
    </source>
</evidence>
<feature type="region of interest" description="Disordered" evidence="3">
    <location>
        <begin position="446"/>
        <end position="655"/>
    </location>
</feature>